<evidence type="ECO:0000313" key="9">
    <source>
        <dbReference type="Proteomes" id="UP001201812"/>
    </source>
</evidence>
<organism evidence="8 9">
    <name type="scientific">Ditylenchus destructor</name>
    <dbReference type="NCBI Taxonomy" id="166010"/>
    <lineage>
        <taxon>Eukaryota</taxon>
        <taxon>Metazoa</taxon>
        <taxon>Ecdysozoa</taxon>
        <taxon>Nematoda</taxon>
        <taxon>Chromadorea</taxon>
        <taxon>Rhabditida</taxon>
        <taxon>Tylenchina</taxon>
        <taxon>Tylenchomorpha</taxon>
        <taxon>Sphaerularioidea</taxon>
        <taxon>Anguinidae</taxon>
        <taxon>Anguininae</taxon>
        <taxon>Ditylenchus</taxon>
    </lineage>
</organism>
<keyword evidence="9" id="KW-1185">Reference proteome</keyword>
<dbReference type="EMBL" id="JAKKPZ010000002">
    <property type="protein sequence ID" value="KAI1725976.1"/>
    <property type="molecule type" value="Genomic_DNA"/>
</dbReference>
<evidence type="ECO:0000256" key="3">
    <source>
        <dbReference type="ARBA" id="ARBA00020822"/>
    </source>
</evidence>
<evidence type="ECO:0000256" key="4">
    <source>
        <dbReference type="ARBA" id="ARBA00022692"/>
    </source>
</evidence>
<evidence type="ECO:0000256" key="5">
    <source>
        <dbReference type="ARBA" id="ARBA00022989"/>
    </source>
</evidence>
<feature type="transmembrane region" description="Helical" evidence="7">
    <location>
        <begin position="116"/>
        <end position="138"/>
    </location>
</feature>
<keyword evidence="5 7" id="KW-1133">Transmembrane helix</keyword>
<dbReference type="Proteomes" id="UP001201812">
    <property type="component" value="Unassembled WGS sequence"/>
</dbReference>
<evidence type="ECO:0000256" key="2">
    <source>
        <dbReference type="ARBA" id="ARBA00005376"/>
    </source>
</evidence>
<feature type="transmembrane region" description="Helical" evidence="7">
    <location>
        <begin position="79"/>
        <end position="96"/>
    </location>
</feature>
<comment type="similarity">
    <text evidence="2">Belongs to the EMC3 family.</text>
</comment>
<evidence type="ECO:0000256" key="6">
    <source>
        <dbReference type="ARBA" id="ARBA00023136"/>
    </source>
</evidence>
<dbReference type="PANTHER" id="PTHR13116">
    <property type="entry name" value="ER MEMBRANE PROTEIN COMPLEX SUBUNIT 3"/>
    <property type="match status" value="1"/>
</dbReference>
<name>A0AAD4NI68_9BILA</name>
<comment type="subcellular location">
    <subcellularLocation>
        <location evidence="1">Membrane</location>
        <topology evidence="1">Multi-pass membrane protein</topology>
    </subcellularLocation>
</comment>
<accession>A0AAD4NI68</accession>
<reference evidence="8" key="1">
    <citation type="submission" date="2022-01" db="EMBL/GenBank/DDBJ databases">
        <title>Genome Sequence Resource for Two Populations of Ditylenchus destructor, the Migratory Endoparasitic Phytonematode.</title>
        <authorList>
            <person name="Zhang H."/>
            <person name="Lin R."/>
            <person name="Xie B."/>
        </authorList>
    </citation>
    <scope>NUCLEOTIDE SEQUENCE</scope>
    <source>
        <strain evidence="8">BazhouSP</strain>
    </source>
</reference>
<dbReference type="Pfam" id="PF01956">
    <property type="entry name" value="EMC3_TMCO1"/>
    <property type="match status" value="1"/>
</dbReference>
<gene>
    <name evidence="8" type="ORF">DdX_02668</name>
</gene>
<comment type="caution">
    <text evidence="8">The sequence shown here is derived from an EMBL/GenBank/DDBJ whole genome shotgun (WGS) entry which is preliminary data.</text>
</comment>
<evidence type="ECO:0000313" key="8">
    <source>
        <dbReference type="EMBL" id="KAI1725976.1"/>
    </source>
</evidence>
<dbReference type="GO" id="GO:0072546">
    <property type="term" value="C:EMC complex"/>
    <property type="evidence" value="ECO:0007669"/>
    <property type="project" value="TreeGrafter"/>
</dbReference>
<dbReference type="InterPro" id="IPR008568">
    <property type="entry name" value="EMC3"/>
</dbReference>
<proteinExistence type="inferred from homology"/>
<dbReference type="InterPro" id="IPR002809">
    <property type="entry name" value="EMC3/TMCO1"/>
</dbReference>
<dbReference type="SMART" id="SM01415">
    <property type="entry name" value="DUF106"/>
    <property type="match status" value="1"/>
</dbReference>
<evidence type="ECO:0000256" key="7">
    <source>
        <dbReference type="SAM" id="Phobius"/>
    </source>
</evidence>
<dbReference type="GO" id="GO:0034975">
    <property type="term" value="P:protein folding in endoplasmic reticulum"/>
    <property type="evidence" value="ECO:0007669"/>
    <property type="project" value="TreeGrafter"/>
</dbReference>
<dbReference type="PANTHER" id="PTHR13116:SF5">
    <property type="entry name" value="ER MEMBRANE PROTEIN COMPLEX SUBUNIT 3"/>
    <property type="match status" value="1"/>
</dbReference>
<protein>
    <recommendedName>
        <fullName evidence="3">ER membrane protein complex subunit 3</fullName>
    </recommendedName>
</protein>
<keyword evidence="4 7" id="KW-0812">Transmembrane</keyword>
<keyword evidence="6 7" id="KW-0472">Membrane</keyword>
<evidence type="ECO:0000256" key="1">
    <source>
        <dbReference type="ARBA" id="ARBA00004141"/>
    </source>
</evidence>
<dbReference type="AlphaFoldDB" id="A0AAD4NI68"/>
<sequence>MLTYYWSTRRRVTCKISKTAKARILRENGRFLPANGFAMRKYFLNDEEHCYLLKRVAKQTSQPNVLDPSMITDMLKGNMLNMIPMIFIGGWINWTFSGFVATKVPFPLTLRFKQMLQAGINLASLEAAWVSSASWYFLNAFGLRSVYNLVLGGENAAESVMDEQMQGAPQAPPDPQQAFKAEWEALQLYSHSFHVQ</sequence>